<dbReference type="OrthoDB" id="5241829at2"/>
<evidence type="ECO:0000313" key="2">
    <source>
        <dbReference type="EMBL" id="TRY17795.1"/>
    </source>
</evidence>
<dbReference type="PANTHER" id="PTHR13174">
    <property type="entry name" value="D-GLUCURONYL C5-EPIMERASE"/>
    <property type="match status" value="1"/>
</dbReference>
<dbReference type="PANTHER" id="PTHR13174:SF3">
    <property type="entry name" value="D-GLUCURONYL C5-EPIMERASE"/>
    <property type="match status" value="1"/>
</dbReference>
<organism evidence="2 3">
    <name type="scientific">Tessaracoccus rhinocerotis</name>
    <dbReference type="NCBI Taxonomy" id="1689449"/>
    <lineage>
        <taxon>Bacteria</taxon>
        <taxon>Bacillati</taxon>
        <taxon>Actinomycetota</taxon>
        <taxon>Actinomycetes</taxon>
        <taxon>Propionibacteriales</taxon>
        <taxon>Propionibacteriaceae</taxon>
        <taxon>Tessaracoccus</taxon>
    </lineage>
</organism>
<dbReference type="InterPro" id="IPR039721">
    <property type="entry name" value="C5-epimerase"/>
</dbReference>
<sequence>MAPPEWCPSPLCQATMPPHKGPMHEMRPRGGTVSRVCLFLRYHQELHMSITRHFRILLAVALLAVAAVVALPRTDAAAEFDVYSTPGYHTINGRQWHTWCEPYSQTERCHTNILATQVRYENGAYVQSEGWVFNNLTYLSGLTRAQWVGNPLGANGSWTAADGRQWYTECDTAATGRGGCRSYIYGQAIGVVSQDPTTYGWVSDWIFNSMVRFKPAPAPTPTTPPPGPCNDAWIPSGFAITKVDGKLVPHAVKTPYEPNTLYNPTSISNFTRHILRNSSLRESNRTQWECLLKIGTDTLLDGSTTQAHEGETVRWFPYMFPFDPSEGAEVIQPLEPGWISGLAQGAALGLMAELHTVTGDEQWQVRGEEILASFRVPFSEGGFTHRDHGFLWFEEYPSNPPTTVLNGHLEAIIGLDIWARHTGDEFTRELFNEALTGLEDVLPEMEVPVQGGILTSYDLVRMDHPAPLRFTREPGSSANITGYRLNGEKVDIPFVDRTSWTGRMLEPFMAVYESGQHVNKWASIAPQSKSTVSSSGLTVKIRSDKENWQGIQQLVPASRVTPGTDLTLQMDSRLTLTDGVAGLSGRIAVYEHCQGKATRLVHETQKNRGQTWATYTTSFTADVDPGCGLLVQLLTGSYGLEGTTVEYRNISLGEAQELGSHHDPSYGLYVHDTPDNAITVSGSGSIRVQAYMDGMWHNIQSVSLGSTSTAVEVPPIYTDRNIHYGYHETHVAELSSLYTRAIAAGFTADQAKFLRDYAVRWEAMAPSQHGKIPRDQSADNARMRTAQTSELDSYELPLFDPFQKFYEE</sequence>
<dbReference type="InterPro" id="IPR010598">
    <property type="entry name" value="C5-epim_C"/>
</dbReference>
<dbReference type="Proteomes" id="UP000317638">
    <property type="component" value="Unassembled WGS sequence"/>
</dbReference>
<dbReference type="GO" id="GO:0047464">
    <property type="term" value="F:heparosan-N-sulfate-glucuronate 5-epimerase activity"/>
    <property type="evidence" value="ECO:0007669"/>
    <property type="project" value="InterPro"/>
</dbReference>
<comment type="caution">
    <text evidence="2">The sequence shown here is derived from an EMBL/GenBank/DDBJ whole genome shotgun (WGS) entry which is preliminary data.</text>
</comment>
<dbReference type="AlphaFoldDB" id="A0A553JZB2"/>
<accession>A0A553JZB2</accession>
<dbReference type="Gene3D" id="2.60.120.260">
    <property type="entry name" value="Galactose-binding domain-like"/>
    <property type="match status" value="1"/>
</dbReference>
<protein>
    <recommendedName>
        <fullName evidence="1">D-glucuronyl C5-epimerase C-terminal domain-containing protein</fullName>
    </recommendedName>
</protein>
<dbReference type="EMBL" id="VKKG01000004">
    <property type="protein sequence ID" value="TRY17795.1"/>
    <property type="molecule type" value="Genomic_DNA"/>
</dbReference>
<keyword evidence="3" id="KW-1185">Reference proteome</keyword>
<evidence type="ECO:0000313" key="3">
    <source>
        <dbReference type="Proteomes" id="UP000317638"/>
    </source>
</evidence>
<reference evidence="2 3" key="1">
    <citation type="submission" date="2019-07" db="EMBL/GenBank/DDBJ databases">
        <authorList>
            <person name="Zhou L.-Y."/>
        </authorList>
    </citation>
    <scope>NUCLEOTIDE SEQUENCE [LARGE SCALE GENOMIC DNA]</scope>
    <source>
        <strain evidence="2 3">YIM 101269</strain>
    </source>
</reference>
<evidence type="ECO:0000259" key="1">
    <source>
        <dbReference type="Pfam" id="PF06662"/>
    </source>
</evidence>
<gene>
    <name evidence="2" type="ORF">FOJ82_11020</name>
</gene>
<proteinExistence type="predicted"/>
<dbReference type="Pfam" id="PF06662">
    <property type="entry name" value="C5-epim_C"/>
    <property type="match status" value="1"/>
</dbReference>
<dbReference type="GO" id="GO:0015012">
    <property type="term" value="P:heparan sulfate proteoglycan biosynthetic process"/>
    <property type="evidence" value="ECO:0007669"/>
    <property type="project" value="InterPro"/>
</dbReference>
<feature type="domain" description="D-glucuronyl C5-epimerase C-terminal" evidence="1">
    <location>
        <begin position="326"/>
        <end position="460"/>
    </location>
</feature>
<name>A0A553JZB2_9ACTN</name>